<evidence type="ECO:0000256" key="8">
    <source>
        <dbReference type="SAM" id="MobiDB-lite"/>
    </source>
</evidence>
<keyword evidence="6 9" id="KW-1133">Transmembrane helix</keyword>
<dbReference type="Proteomes" id="UP001609219">
    <property type="component" value="Unassembled WGS sequence"/>
</dbReference>
<feature type="compositionally biased region" description="Basic and acidic residues" evidence="8">
    <location>
        <begin position="13"/>
        <end position="22"/>
    </location>
</feature>
<organism evidence="10 13">
    <name type="scientific">Antrihabitans spumae</name>
    <dbReference type="NCBI Taxonomy" id="3373370"/>
    <lineage>
        <taxon>Bacteria</taxon>
        <taxon>Bacillati</taxon>
        <taxon>Actinomycetota</taxon>
        <taxon>Actinomycetes</taxon>
        <taxon>Mycobacteriales</taxon>
        <taxon>Nocardiaceae</taxon>
        <taxon>Antrihabitans</taxon>
    </lineage>
</organism>
<dbReference type="Gene3D" id="1.10.3470.10">
    <property type="entry name" value="ABC transporter involved in vitamin B12 uptake, BtuC"/>
    <property type="match status" value="1"/>
</dbReference>
<evidence type="ECO:0000256" key="7">
    <source>
        <dbReference type="ARBA" id="ARBA00023136"/>
    </source>
</evidence>
<keyword evidence="5 9" id="KW-0812">Transmembrane</keyword>
<dbReference type="EMBL" id="JBIMSP010000014">
    <property type="protein sequence ID" value="MFH5242451.1"/>
    <property type="molecule type" value="Genomic_DNA"/>
</dbReference>
<feature type="transmembrane region" description="Helical" evidence="9">
    <location>
        <begin position="245"/>
        <end position="266"/>
    </location>
</feature>
<dbReference type="CDD" id="cd06550">
    <property type="entry name" value="TM_ABC_iron-siderophores_like"/>
    <property type="match status" value="1"/>
</dbReference>
<dbReference type="RefSeq" id="WP_395124402.1">
    <property type="nucleotide sequence ID" value="NZ_JBIMSN010000154.1"/>
</dbReference>
<feature type="transmembrane region" description="Helical" evidence="9">
    <location>
        <begin position="430"/>
        <end position="451"/>
    </location>
</feature>
<name>A0ABW7KBT3_9NOCA</name>
<sequence>MGANVKHCPQPDLQEKPADVTDRGPVPRRLRYTAAAIDAVVICAPLVIGFLIVQALRVDNGGTADRAVFGSIALLSAGALFVWNRGFRDGDAGQSLGKAATGLVIRDSTSGAPIGHRTALSTALSTGNRAGVEVVAERHAMDDGFSPLPRDDSIGATRKRRLGGLTVLAGLLCAVGLVSIAIGAQPLTIGEVWHAVFTPTGTAADEIVSALRVPRTMLGLLVGIALGVAGAFIQGHTRNPLADAGLLGLNGGAAFAVVVAIHLFSLNAPSEYIWFAFVGSFGASVIVFGAASIGKGSATPLTLALAGAAVAFFLQAMTNAVVLLDGNALEAYRFWVVGEIAGRDTSVFWQILPFVIVGLVIAFAGTSGLNVLSLGDDVARSLGTNVALNRTMGIVAITLLCGAATAACGPIAFLGLVVPHVARTITGPDYRWLVPYAGLLGGLLVVLADVVGRVVVRPGELQVGIVLALVGGPFFVALVRRRKLVSV</sequence>
<feature type="transmembrane region" description="Helical" evidence="9">
    <location>
        <begin position="216"/>
        <end position="233"/>
    </location>
</feature>
<dbReference type="PANTHER" id="PTHR30472">
    <property type="entry name" value="FERRIC ENTEROBACTIN TRANSPORT SYSTEM PERMEASE PROTEIN"/>
    <property type="match status" value="1"/>
</dbReference>
<feature type="transmembrane region" description="Helical" evidence="9">
    <location>
        <begin position="32"/>
        <end position="55"/>
    </location>
</feature>
<evidence type="ECO:0000256" key="3">
    <source>
        <dbReference type="ARBA" id="ARBA00022448"/>
    </source>
</evidence>
<keyword evidence="7 9" id="KW-0472">Membrane</keyword>
<dbReference type="SUPFAM" id="SSF81345">
    <property type="entry name" value="ABC transporter involved in vitamin B12 uptake, BtuC"/>
    <property type="match status" value="1"/>
</dbReference>
<dbReference type="PANTHER" id="PTHR30472:SF1">
    <property type="entry name" value="FE(3+) DICITRATE TRANSPORT SYSTEM PERMEASE PROTEIN FECC-RELATED"/>
    <property type="match status" value="1"/>
</dbReference>
<accession>A0ABW7KBT3</accession>
<evidence type="ECO:0000256" key="5">
    <source>
        <dbReference type="ARBA" id="ARBA00022692"/>
    </source>
</evidence>
<evidence type="ECO:0000256" key="9">
    <source>
        <dbReference type="SAM" id="Phobius"/>
    </source>
</evidence>
<evidence type="ECO:0000256" key="6">
    <source>
        <dbReference type="ARBA" id="ARBA00022989"/>
    </source>
</evidence>
<evidence type="ECO:0000313" key="13">
    <source>
        <dbReference type="Proteomes" id="UP001609219"/>
    </source>
</evidence>
<dbReference type="InterPro" id="IPR037294">
    <property type="entry name" value="ABC_BtuC-like"/>
</dbReference>
<protein>
    <submittedName>
        <fullName evidence="10">FecCD family ABC transporter permease</fullName>
    </submittedName>
</protein>
<feature type="region of interest" description="Disordered" evidence="8">
    <location>
        <begin position="1"/>
        <end position="25"/>
    </location>
</feature>
<feature type="transmembrane region" description="Helical" evidence="9">
    <location>
        <begin position="393"/>
        <end position="418"/>
    </location>
</feature>
<evidence type="ECO:0000313" key="11">
    <source>
        <dbReference type="EMBL" id="MFH5242451.1"/>
    </source>
</evidence>
<dbReference type="Pfam" id="PF01032">
    <property type="entry name" value="FecCD"/>
    <property type="match status" value="1"/>
</dbReference>
<proteinExistence type="inferred from homology"/>
<gene>
    <name evidence="11" type="ORF">ACHIPV_11230</name>
    <name evidence="10" type="ORF">ACHIRB_29045</name>
</gene>
<keyword evidence="3" id="KW-0813">Transport</keyword>
<feature type="transmembrane region" description="Helical" evidence="9">
    <location>
        <begin position="351"/>
        <end position="372"/>
    </location>
</feature>
<comment type="similarity">
    <text evidence="2">Belongs to the binding-protein-dependent transport system permease family. FecCD subfamily.</text>
</comment>
<comment type="subcellular location">
    <subcellularLocation>
        <location evidence="1">Cell membrane</location>
        <topology evidence="1">Multi-pass membrane protein</topology>
    </subcellularLocation>
</comment>
<dbReference type="EMBL" id="JBIMSN010000154">
    <property type="protein sequence ID" value="MFH5232582.1"/>
    <property type="molecule type" value="Genomic_DNA"/>
</dbReference>
<evidence type="ECO:0000313" key="10">
    <source>
        <dbReference type="EMBL" id="MFH5232582.1"/>
    </source>
</evidence>
<feature type="transmembrane region" description="Helical" evidence="9">
    <location>
        <begin position="272"/>
        <end position="291"/>
    </location>
</feature>
<keyword evidence="4" id="KW-1003">Cell membrane</keyword>
<evidence type="ECO:0000256" key="4">
    <source>
        <dbReference type="ARBA" id="ARBA00022475"/>
    </source>
</evidence>
<feature type="transmembrane region" description="Helical" evidence="9">
    <location>
        <begin position="463"/>
        <end position="480"/>
    </location>
</feature>
<feature type="transmembrane region" description="Helical" evidence="9">
    <location>
        <begin position="303"/>
        <end position="324"/>
    </location>
</feature>
<dbReference type="Proteomes" id="UP001609176">
    <property type="component" value="Unassembled WGS sequence"/>
</dbReference>
<reference evidence="12 13" key="1">
    <citation type="submission" date="2024-10" db="EMBL/GenBank/DDBJ databases">
        <authorList>
            <person name="Riesco R."/>
        </authorList>
    </citation>
    <scope>NUCLEOTIDE SEQUENCE [LARGE SCALE GENOMIC DNA]</scope>
    <source>
        <strain evidence="11 12">NCIMB 15448</strain>
        <strain evidence="10 13">NCIMB 15450</strain>
    </source>
</reference>
<evidence type="ECO:0000256" key="1">
    <source>
        <dbReference type="ARBA" id="ARBA00004651"/>
    </source>
</evidence>
<keyword evidence="13" id="KW-1185">Reference proteome</keyword>
<feature type="transmembrane region" description="Helical" evidence="9">
    <location>
        <begin position="67"/>
        <end position="84"/>
    </location>
</feature>
<comment type="caution">
    <text evidence="10">The sequence shown here is derived from an EMBL/GenBank/DDBJ whole genome shotgun (WGS) entry which is preliminary data.</text>
</comment>
<evidence type="ECO:0000256" key="2">
    <source>
        <dbReference type="ARBA" id="ARBA00007935"/>
    </source>
</evidence>
<feature type="transmembrane region" description="Helical" evidence="9">
    <location>
        <begin position="162"/>
        <end position="184"/>
    </location>
</feature>
<dbReference type="InterPro" id="IPR000522">
    <property type="entry name" value="ABC_transptr_permease_BtuC"/>
</dbReference>
<evidence type="ECO:0000313" key="12">
    <source>
        <dbReference type="Proteomes" id="UP001609176"/>
    </source>
</evidence>